<accession>A0A1G2AVK7</accession>
<comment type="caution">
    <text evidence="3">The sequence shown here is derived from an EMBL/GenBank/DDBJ whole genome shotgun (WGS) entry which is preliminary data.</text>
</comment>
<dbReference type="InterPro" id="IPR013783">
    <property type="entry name" value="Ig-like_fold"/>
</dbReference>
<keyword evidence="2" id="KW-0472">Membrane</keyword>
<name>A0A1G2AVK7_9BACT</name>
<proteinExistence type="predicted"/>
<evidence type="ECO:0000313" key="3">
    <source>
        <dbReference type="EMBL" id="OGY80020.1"/>
    </source>
</evidence>
<dbReference type="PANTHER" id="PTHR23303">
    <property type="entry name" value="CARBOXYPEPTIDASE REGULATORY REGION-CONTAINING"/>
    <property type="match status" value="1"/>
</dbReference>
<dbReference type="Pfam" id="PF13620">
    <property type="entry name" value="CarboxypepD_reg"/>
    <property type="match status" value="5"/>
</dbReference>
<sequence>MYFIIQIIKRVHMKRFLLSTFFSFFTLVGIFFWHDVLAISISGTVTHTDGTPVTTMFIFAKDATLGTTDGDSTDAAGAYSITVDNAGTYTVYNYRSTADEPTATFIVSEQSVTVASGENKTGVNFTLTRRALLTGHVYASNGTTPIYEASVTLYNVDGSIRSSGGSISTPDGSYYVAPTPYGTGVGTATGLYDMYVIRQGYFGKILNDINLVQDGQTYTQNVTLTGASRVTGKVTDKNSNPLSGATVVMSDQNSTYYTYTATTDANGDFTLSVFDITDYNGTAVGTYTLEVSTNGYIAKKRLVSITADESTVSAGNVSLARSGSITGFVYEDDGTTAIANATMTANDGSGHTYTTTSGNNGAYTFSNLRPNKRYKLTVSKTGFVTEKRYNIVVKSGETTSGRNFSLDSSFSFSGQVRDKNNAGLDNATLYLYSRNTPRTNTWVAKATSDGNGNFNFSEIALGKYRLTIMKDGYIVLKKESVTIDANISDKKYTLKTASAVFGRVTSQNAPVDNATVTIYSVDTEKDEGYTTTTTDSDGYYLMQGLKAGKYRIRVQTTDYVERIVTKTLDAGKQRQVDMQLVLAGSVSGYVWDEANNLPLSGYPVRVYGKSNYAYTDENGYYILDGLAAGTYKLYVASTGYETEYYNDASDASSAAGVTVKADEQTKGINFLLRQR</sequence>
<gene>
    <name evidence="3" type="ORF">A3B74_05185</name>
</gene>
<reference evidence="3 4" key="1">
    <citation type="journal article" date="2016" name="Nat. Commun.">
        <title>Thousands of microbial genomes shed light on interconnected biogeochemical processes in an aquifer system.</title>
        <authorList>
            <person name="Anantharaman K."/>
            <person name="Brown C.T."/>
            <person name="Hug L.A."/>
            <person name="Sharon I."/>
            <person name="Castelle C.J."/>
            <person name="Probst A.J."/>
            <person name="Thomas B.C."/>
            <person name="Singh A."/>
            <person name="Wilkins M.J."/>
            <person name="Karaoz U."/>
            <person name="Brodie E.L."/>
            <person name="Williams K.H."/>
            <person name="Hubbard S.S."/>
            <person name="Banfield J.F."/>
        </authorList>
    </citation>
    <scope>NUCLEOTIDE SEQUENCE [LARGE SCALE GENOMIC DNA]</scope>
</reference>
<evidence type="ECO:0000313" key="4">
    <source>
        <dbReference type="Proteomes" id="UP000177165"/>
    </source>
</evidence>
<dbReference type="GO" id="GO:0030246">
    <property type="term" value="F:carbohydrate binding"/>
    <property type="evidence" value="ECO:0007669"/>
    <property type="project" value="InterPro"/>
</dbReference>
<dbReference type="Proteomes" id="UP000177165">
    <property type="component" value="Unassembled WGS sequence"/>
</dbReference>
<dbReference type="SUPFAM" id="SSF49464">
    <property type="entry name" value="Carboxypeptidase regulatory domain-like"/>
    <property type="match status" value="3"/>
</dbReference>
<dbReference type="InterPro" id="IPR051417">
    <property type="entry name" value="SDr/BOS_complex"/>
</dbReference>
<dbReference type="AlphaFoldDB" id="A0A1G2AVK7"/>
<dbReference type="InterPro" id="IPR008969">
    <property type="entry name" value="CarboxyPept-like_regulatory"/>
</dbReference>
<keyword evidence="1" id="KW-0732">Signal</keyword>
<dbReference type="SUPFAM" id="SSF49478">
    <property type="entry name" value="Cna protein B-type domain"/>
    <property type="match status" value="1"/>
</dbReference>
<keyword evidence="2" id="KW-1133">Transmembrane helix</keyword>
<dbReference type="STRING" id="1798540.A3B74_05185"/>
<dbReference type="SUPFAM" id="SSF49452">
    <property type="entry name" value="Starch-binding domain-like"/>
    <property type="match status" value="2"/>
</dbReference>
<evidence type="ECO:0000256" key="2">
    <source>
        <dbReference type="SAM" id="Phobius"/>
    </source>
</evidence>
<dbReference type="PANTHER" id="PTHR23303:SF14">
    <property type="entry name" value="BOS COMPLEX SUBUNIT NOMO1-RELATED"/>
    <property type="match status" value="1"/>
</dbReference>
<dbReference type="InterPro" id="IPR013784">
    <property type="entry name" value="Carb-bd-like_fold"/>
</dbReference>
<dbReference type="EMBL" id="MHKB01000002">
    <property type="protein sequence ID" value="OGY80020.1"/>
    <property type="molecule type" value="Genomic_DNA"/>
</dbReference>
<protein>
    <submittedName>
        <fullName evidence="3">Uncharacterized protein</fullName>
    </submittedName>
</protein>
<dbReference type="Gene3D" id="2.60.40.10">
    <property type="entry name" value="Immunoglobulins"/>
    <property type="match status" value="1"/>
</dbReference>
<organism evidence="3 4">
    <name type="scientific">Candidatus Kerfeldbacteria bacterium RIFCSPHIGHO2_02_FULL_42_14</name>
    <dbReference type="NCBI Taxonomy" id="1798540"/>
    <lineage>
        <taxon>Bacteria</taxon>
        <taxon>Candidatus Kerfeldiibacteriota</taxon>
    </lineage>
</organism>
<dbReference type="Gene3D" id="2.60.40.1120">
    <property type="entry name" value="Carboxypeptidase-like, regulatory domain"/>
    <property type="match status" value="5"/>
</dbReference>
<feature type="transmembrane region" description="Helical" evidence="2">
    <location>
        <begin position="16"/>
        <end position="34"/>
    </location>
</feature>
<evidence type="ECO:0000256" key="1">
    <source>
        <dbReference type="ARBA" id="ARBA00022729"/>
    </source>
</evidence>
<keyword evidence="2" id="KW-0812">Transmembrane</keyword>